<name>H6C0F6_EXODN</name>
<dbReference type="HOGENOM" id="CLU_2263738_0_0_1"/>
<sequence length="103" mass="11006">MGALRVGIRQSHPRARPRRTWPSTSSHSSSLMGSPKPAKAERARPRAVGRKLSVFEPLVPGVAPLDLPVPRSRGEPDSATMRRPEAGVVEADEAPKVGVAPMP</sequence>
<dbReference type="Proteomes" id="UP000007304">
    <property type="component" value="Unassembled WGS sequence"/>
</dbReference>
<dbReference type="GeneID" id="20309105"/>
<proteinExistence type="predicted"/>
<evidence type="ECO:0000256" key="1">
    <source>
        <dbReference type="SAM" id="MobiDB-lite"/>
    </source>
</evidence>
<feature type="region of interest" description="Disordered" evidence="1">
    <location>
        <begin position="61"/>
        <end position="103"/>
    </location>
</feature>
<dbReference type="RefSeq" id="XP_009156845.1">
    <property type="nucleotide sequence ID" value="XM_009158597.1"/>
</dbReference>
<feature type="compositionally biased region" description="Low complexity" evidence="1">
    <location>
        <begin position="20"/>
        <end position="37"/>
    </location>
</feature>
<evidence type="ECO:0000313" key="3">
    <source>
        <dbReference type="Proteomes" id="UP000007304"/>
    </source>
</evidence>
<reference evidence="2" key="1">
    <citation type="submission" date="2011-07" db="EMBL/GenBank/DDBJ databases">
        <title>The Genome Sequence of Exophiala (Wangiella) dermatitidis NIH/UT8656.</title>
        <authorList>
            <consortium name="The Broad Institute Genome Sequencing Platform"/>
            <person name="Cuomo C."/>
            <person name="Wang Z."/>
            <person name="Hunicke-Smith S."/>
            <person name="Szanislo P.J."/>
            <person name="Earl A."/>
            <person name="Young S.K."/>
            <person name="Zeng Q."/>
            <person name="Gargeya S."/>
            <person name="Fitzgerald M."/>
            <person name="Haas B."/>
            <person name="Abouelleil A."/>
            <person name="Alvarado L."/>
            <person name="Arachchi H.M."/>
            <person name="Berlin A."/>
            <person name="Brown A."/>
            <person name="Chapman S.B."/>
            <person name="Chen Z."/>
            <person name="Dunbar C."/>
            <person name="Freedman E."/>
            <person name="Gearin G."/>
            <person name="Gellesch M."/>
            <person name="Goldberg J."/>
            <person name="Griggs A."/>
            <person name="Gujja S."/>
            <person name="Heiman D."/>
            <person name="Howarth C."/>
            <person name="Larson L."/>
            <person name="Lui A."/>
            <person name="MacDonald P.J.P."/>
            <person name="Montmayeur A."/>
            <person name="Murphy C."/>
            <person name="Neiman D."/>
            <person name="Pearson M."/>
            <person name="Priest M."/>
            <person name="Roberts A."/>
            <person name="Saif S."/>
            <person name="Shea T."/>
            <person name="Shenoy N."/>
            <person name="Sisk P."/>
            <person name="Stolte C."/>
            <person name="Sykes S."/>
            <person name="Wortman J."/>
            <person name="Nusbaum C."/>
            <person name="Birren B."/>
        </authorList>
    </citation>
    <scope>NUCLEOTIDE SEQUENCE</scope>
    <source>
        <strain evidence="2">NIH/UT8656</strain>
    </source>
</reference>
<organism evidence="2 3">
    <name type="scientific">Exophiala dermatitidis (strain ATCC 34100 / CBS 525.76 / NIH/UT8656)</name>
    <name type="common">Black yeast</name>
    <name type="synonym">Wangiella dermatitidis</name>
    <dbReference type="NCBI Taxonomy" id="858893"/>
    <lineage>
        <taxon>Eukaryota</taxon>
        <taxon>Fungi</taxon>
        <taxon>Dikarya</taxon>
        <taxon>Ascomycota</taxon>
        <taxon>Pezizomycotina</taxon>
        <taxon>Eurotiomycetes</taxon>
        <taxon>Chaetothyriomycetidae</taxon>
        <taxon>Chaetothyriales</taxon>
        <taxon>Herpotrichiellaceae</taxon>
        <taxon>Exophiala</taxon>
    </lineage>
</organism>
<dbReference type="AlphaFoldDB" id="H6C0F6"/>
<feature type="region of interest" description="Disordered" evidence="1">
    <location>
        <begin position="1"/>
        <end position="47"/>
    </location>
</feature>
<dbReference type="VEuPathDB" id="FungiDB:HMPREF1120_04466"/>
<keyword evidence="3" id="KW-1185">Reference proteome</keyword>
<gene>
    <name evidence="2" type="ORF">HMPREF1120_04466</name>
</gene>
<feature type="compositionally biased region" description="Basic and acidic residues" evidence="1">
    <location>
        <begin position="72"/>
        <end position="85"/>
    </location>
</feature>
<dbReference type="EMBL" id="JH226133">
    <property type="protein sequence ID" value="EHY56384.1"/>
    <property type="molecule type" value="Genomic_DNA"/>
</dbReference>
<dbReference type="InParanoid" id="H6C0F6"/>
<evidence type="ECO:0000313" key="2">
    <source>
        <dbReference type="EMBL" id="EHY56384.1"/>
    </source>
</evidence>
<accession>H6C0F6</accession>
<protein>
    <submittedName>
        <fullName evidence="2">Uncharacterized protein</fullName>
    </submittedName>
</protein>